<protein>
    <submittedName>
        <fullName evidence="2">Unnamed protein product</fullName>
    </submittedName>
</protein>
<comment type="caution">
    <text evidence="2">The sequence shown here is derived from an EMBL/GenBank/DDBJ whole genome shotgun (WGS) entry which is preliminary data.</text>
</comment>
<reference evidence="2" key="1">
    <citation type="submission" date="2023-04" db="EMBL/GenBank/DDBJ databases">
        <title>Phytophthora fragariaefolia NBRC 109709.</title>
        <authorList>
            <person name="Ichikawa N."/>
            <person name="Sato H."/>
            <person name="Tonouchi N."/>
        </authorList>
    </citation>
    <scope>NUCLEOTIDE SEQUENCE</scope>
    <source>
        <strain evidence="2">NBRC 109709</strain>
    </source>
</reference>
<feature type="region of interest" description="Disordered" evidence="1">
    <location>
        <begin position="25"/>
        <end position="44"/>
    </location>
</feature>
<proteinExistence type="predicted"/>
<evidence type="ECO:0000256" key="1">
    <source>
        <dbReference type="SAM" id="MobiDB-lite"/>
    </source>
</evidence>
<evidence type="ECO:0000313" key="3">
    <source>
        <dbReference type="Proteomes" id="UP001165121"/>
    </source>
</evidence>
<dbReference type="Proteomes" id="UP001165121">
    <property type="component" value="Unassembled WGS sequence"/>
</dbReference>
<sequence>MDLLDQWPEIVISPLEVVDKGGENINSAERTNHDLSYPEGSSINDYTDQDSITRPDYSHGDAVATEIIRAKHQHPGSEVNIMAGDVASAFRNVSIHSKGVYLFAGLSEEDNELVIEVSVPFGWTGSPGSYEIVGSAISYVHGNHTNELYLSGFFNYCNGLIQRVT</sequence>
<evidence type="ECO:0000313" key="2">
    <source>
        <dbReference type="EMBL" id="GMF67715.1"/>
    </source>
</evidence>
<keyword evidence="3" id="KW-1185">Reference proteome</keyword>
<dbReference type="OrthoDB" id="91429at2759"/>
<accession>A0A9W7DB64</accession>
<dbReference type="AlphaFoldDB" id="A0A9W7DB64"/>
<gene>
    <name evidence="2" type="ORF">Pfra01_002840100</name>
</gene>
<name>A0A9W7DB64_9STRA</name>
<dbReference type="EMBL" id="BSXT01008862">
    <property type="protein sequence ID" value="GMF67715.1"/>
    <property type="molecule type" value="Genomic_DNA"/>
</dbReference>
<organism evidence="2 3">
    <name type="scientific">Phytophthora fragariaefolia</name>
    <dbReference type="NCBI Taxonomy" id="1490495"/>
    <lineage>
        <taxon>Eukaryota</taxon>
        <taxon>Sar</taxon>
        <taxon>Stramenopiles</taxon>
        <taxon>Oomycota</taxon>
        <taxon>Peronosporomycetes</taxon>
        <taxon>Peronosporales</taxon>
        <taxon>Peronosporaceae</taxon>
        <taxon>Phytophthora</taxon>
    </lineage>
</organism>